<dbReference type="RefSeq" id="WP_121681633.1">
    <property type="nucleotide sequence ID" value="NZ_RCVZ01000012.1"/>
</dbReference>
<evidence type="ECO:0000259" key="1">
    <source>
        <dbReference type="PROSITE" id="PS50965"/>
    </source>
</evidence>
<accession>A0A3L7JVQ9</accession>
<dbReference type="Proteomes" id="UP000276770">
    <property type="component" value="Unassembled WGS sequence"/>
</dbReference>
<dbReference type="OrthoDB" id="569879at2"/>
<dbReference type="Pfam" id="PF08378">
    <property type="entry name" value="NERD"/>
    <property type="match status" value="1"/>
</dbReference>
<dbReference type="InterPro" id="IPR011528">
    <property type="entry name" value="NERD"/>
</dbReference>
<name>A0A3L7JVQ9_9BACI</name>
<feature type="domain" description="NERD" evidence="1">
    <location>
        <begin position="41"/>
        <end position="157"/>
    </location>
</feature>
<protein>
    <submittedName>
        <fullName evidence="2">NERD domain-containing protein</fullName>
    </submittedName>
</protein>
<dbReference type="PROSITE" id="PS50965">
    <property type="entry name" value="NERD"/>
    <property type="match status" value="1"/>
</dbReference>
<dbReference type="AlphaFoldDB" id="A0A3L7JVQ9"/>
<reference evidence="2 3" key="1">
    <citation type="submission" date="2018-10" db="EMBL/GenBank/DDBJ databases">
        <title>Falsibacillus sp. genome draft.</title>
        <authorList>
            <person name="Shi S."/>
        </authorList>
    </citation>
    <scope>NUCLEOTIDE SEQUENCE [LARGE SCALE GENOMIC DNA]</scope>
    <source>
        <strain evidence="2 3">GY 10110</strain>
    </source>
</reference>
<evidence type="ECO:0000313" key="3">
    <source>
        <dbReference type="Proteomes" id="UP000276770"/>
    </source>
</evidence>
<dbReference type="EMBL" id="RCVZ01000012">
    <property type="protein sequence ID" value="RLQ93751.1"/>
    <property type="molecule type" value="Genomic_DNA"/>
</dbReference>
<keyword evidence="3" id="KW-1185">Reference proteome</keyword>
<sequence length="328" mass="38238">MNIKPRKFPQYLNHLEALDRRLKANNQKSERVKEALRKRRAGFKGEKELDYHVELLPEKEYYILNDLRLFDGRQYFQIDTLIISRHCYNILEVKNISGILHFDPKLNQLIRVQDGVEEAFPYPLIQVDRQTYQLKKFLKLHNLPDLPVKSSVVIGNLRTIIKMTSHSNQIIEKIIHSAKVPLEILSLTKKIPKTLNDLQQLKRISKKICKLNVELQRNAREMMGIPISDILTGVQCTKCLGLPMNRLRGTWCCQLCGHHSKNAHIKALSDYLLLIDNKITNKETRDFLHIQSRTIAKKLLTSLNLPQIGTNKGRIYYLDHDIFTPFSK</sequence>
<comment type="caution">
    <text evidence="2">The sequence shown here is derived from an EMBL/GenBank/DDBJ whole genome shotgun (WGS) entry which is preliminary data.</text>
</comment>
<organism evidence="2 3">
    <name type="scientific">Falsibacillus albus</name>
    <dbReference type="NCBI Taxonomy" id="2478915"/>
    <lineage>
        <taxon>Bacteria</taxon>
        <taxon>Bacillati</taxon>
        <taxon>Bacillota</taxon>
        <taxon>Bacilli</taxon>
        <taxon>Bacillales</taxon>
        <taxon>Bacillaceae</taxon>
        <taxon>Falsibacillus</taxon>
    </lineage>
</organism>
<proteinExistence type="predicted"/>
<gene>
    <name evidence="2" type="ORF">D9X91_15865</name>
</gene>
<evidence type="ECO:0000313" key="2">
    <source>
        <dbReference type="EMBL" id="RLQ93751.1"/>
    </source>
</evidence>